<dbReference type="RefSeq" id="WP_024565617.1">
    <property type="nucleotide sequence ID" value="NZ_CP007547.1"/>
</dbReference>
<evidence type="ECO:0000313" key="4">
    <source>
        <dbReference type="EMBL" id="AIL47458.1"/>
    </source>
</evidence>
<evidence type="ECO:0000313" key="5">
    <source>
        <dbReference type="Proteomes" id="UP000028933"/>
    </source>
</evidence>
<evidence type="ECO:0000256" key="2">
    <source>
        <dbReference type="SAM" id="SignalP"/>
    </source>
</evidence>
<dbReference type="AlphaFoldDB" id="A0A077ELV9"/>
<dbReference type="Proteomes" id="UP000028933">
    <property type="component" value="Chromosome"/>
</dbReference>
<feature type="domain" description="YCII-related" evidence="3">
    <location>
        <begin position="45"/>
        <end position="132"/>
    </location>
</feature>
<dbReference type="KEGG" id="eao:BD94_3683"/>
<evidence type="ECO:0000259" key="3">
    <source>
        <dbReference type="Pfam" id="PF03795"/>
    </source>
</evidence>
<organism evidence="4 5">
    <name type="scientific">Elizabethkingia anophelis NUHP1</name>
    <dbReference type="NCBI Taxonomy" id="1338011"/>
    <lineage>
        <taxon>Bacteria</taxon>
        <taxon>Pseudomonadati</taxon>
        <taxon>Bacteroidota</taxon>
        <taxon>Flavobacteriia</taxon>
        <taxon>Flavobacteriales</taxon>
        <taxon>Weeksellaceae</taxon>
        <taxon>Elizabethkingia</taxon>
    </lineage>
</organism>
<dbReference type="Pfam" id="PF03795">
    <property type="entry name" value="YCII"/>
    <property type="match status" value="1"/>
</dbReference>
<dbReference type="InterPro" id="IPR011008">
    <property type="entry name" value="Dimeric_a/b-barrel"/>
</dbReference>
<sequence>MKTKIFLTGIALLLTVFIQAQTQSAYNEKLAKELGADKYGMKKYMFIILKSGKTELTDKAKRAELIKGHLTNIGKLAEAGKLIVAGPFLEKNDKNYRGIFILNSDNKEEAETLLKSDPAIAAGIFDVEIYPWYGSAALPTYLENHKKIVKENP</sequence>
<reference evidence="4" key="2">
    <citation type="journal article" date="2015" name="Genome Biol. Evol.">
        <title>Complete Genome Sequence and Transcriptomic Analysis of the Novel Pathogen Elizabethkingia anophelis in Response to Oxidative Stress.</title>
        <authorList>
            <person name="Li Y."/>
            <person name="Liu Y."/>
            <person name="Chew S.C."/>
            <person name="Tay M."/>
            <person name="Salido M.M."/>
            <person name="Teo J."/>
            <person name="Lauro F.M."/>
            <person name="Givskov M."/>
            <person name="Yang L."/>
        </authorList>
    </citation>
    <scope>NUCLEOTIDE SEQUENCE</scope>
    <source>
        <strain evidence="4">NUHP1</strain>
    </source>
</reference>
<keyword evidence="2" id="KW-0732">Signal</keyword>
<dbReference type="STRING" id="1338011.BD94_3683"/>
<feature type="chain" id="PRO_5001717845" description="YCII-related domain-containing protein" evidence="2">
    <location>
        <begin position="21"/>
        <end position="153"/>
    </location>
</feature>
<gene>
    <name evidence="4" type="ORF">BD94_3683</name>
</gene>
<dbReference type="Gene3D" id="3.30.70.1060">
    <property type="entry name" value="Dimeric alpha+beta barrel"/>
    <property type="match status" value="1"/>
</dbReference>
<dbReference type="SUPFAM" id="SSF54909">
    <property type="entry name" value="Dimeric alpha+beta barrel"/>
    <property type="match status" value="1"/>
</dbReference>
<proteinExistence type="inferred from homology"/>
<comment type="similarity">
    <text evidence="1">Belongs to the YciI family.</text>
</comment>
<name>A0A077ELV9_9FLAO</name>
<dbReference type="HOGENOM" id="CLU_133148_0_0_10"/>
<protein>
    <recommendedName>
        <fullName evidence="3">YCII-related domain-containing protein</fullName>
    </recommendedName>
</protein>
<dbReference type="InterPro" id="IPR005545">
    <property type="entry name" value="YCII"/>
</dbReference>
<evidence type="ECO:0000256" key="1">
    <source>
        <dbReference type="ARBA" id="ARBA00007689"/>
    </source>
</evidence>
<feature type="signal peptide" evidence="2">
    <location>
        <begin position="1"/>
        <end position="20"/>
    </location>
</feature>
<dbReference type="EMBL" id="CP007547">
    <property type="protein sequence ID" value="AIL47458.1"/>
    <property type="molecule type" value="Genomic_DNA"/>
</dbReference>
<dbReference type="eggNOG" id="COG2350">
    <property type="taxonomic scope" value="Bacteria"/>
</dbReference>
<reference evidence="4" key="1">
    <citation type="journal article" date="2013" name="Lancet">
        <title>First case of E anophelis outbreak in an intensive-care unit.</title>
        <authorList>
            <person name="Teo J."/>
            <person name="Tan S.Y."/>
            <person name="Tay M."/>
            <person name="Ding Y."/>
            <person name="Kjelleberg S."/>
            <person name="Givskov M."/>
            <person name="Lin R.T."/>
            <person name="Yang L."/>
        </authorList>
    </citation>
    <scope>NUCLEOTIDE SEQUENCE [LARGE SCALE GENOMIC DNA]</scope>
    <source>
        <strain evidence="4">NUHP1</strain>
    </source>
</reference>
<accession>A0A077ELV9</accession>